<protein>
    <recommendedName>
        <fullName evidence="1">F-box domain-containing protein</fullName>
    </recommendedName>
</protein>
<dbReference type="SUPFAM" id="SSF81383">
    <property type="entry name" value="F-box domain"/>
    <property type="match status" value="1"/>
</dbReference>
<name>A0AAV5LP52_9ROSI</name>
<evidence type="ECO:0000313" key="3">
    <source>
        <dbReference type="Proteomes" id="UP001054252"/>
    </source>
</evidence>
<proteinExistence type="predicted"/>
<organism evidence="2 3">
    <name type="scientific">Rubroshorea leprosula</name>
    <dbReference type="NCBI Taxonomy" id="152421"/>
    <lineage>
        <taxon>Eukaryota</taxon>
        <taxon>Viridiplantae</taxon>
        <taxon>Streptophyta</taxon>
        <taxon>Embryophyta</taxon>
        <taxon>Tracheophyta</taxon>
        <taxon>Spermatophyta</taxon>
        <taxon>Magnoliopsida</taxon>
        <taxon>eudicotyledons</taxon>
        <taxon>Gunneridae</taxon>
        <taxon>Pentapetalae</taxon>
        <taxon>rosids</taxon>
        <taxon>malvids</taxon>
        <taxon>Malvales</taxon>
        <taxon>Dipterocarpaceae</taxon>
        <taxon>Rubroshorea</taxon>
    </lineage>
</organism>
<dbReference type="InterPro" id="IPR001810">
    <property type="entry name" value="F-box_dom"/>
</dbReference>
<keyword evidence="3" id="KW-1185">Reference proteome</keyword>
<dbReference type="EMBL" id="BPVZ01000133">
    <property type="protein sequence ID" value="GKV39230.1"/>
    <property type="molecule type" value="Genomic_DNA"/>
</dbReference>
<comment type="caution">
    <text evidence="2">The sequence shown here is derived from an EMBL/GenBank/DDBJ whole genome shotgun (WGS) entry which is preliminary data.</text>
</comment>
<dbReference type="AlphaFoldDB" id="A0AAV5LP52"/>
<sequence>MALEAVGDLALHIILLKLGPKDTVKVSCVSKRLRDSASGDLLWSKFCLDDLDLVSPQDPHGNPAPSFNVIEKMKPFLLFLYSLFSFPFCLNFFGDNLGSLSIMERSFCYVPWPLVLRVKRCWGRIRSWLSKNFPEAEATLRVGASKSDIEQLENLLKVKLPLPTRVLYRFHDGQELAAKKLSSNSHFLLGIMGGYRFNNRWVNVYLLSLSEVIVKTRAVAHRLGFRSKYKYIVVAASLTASIKLFFLSCRNGRLTVGARNILTLGEMIQCVPNSLIRSVHDSSGD</sequence>
<dbReference type="PANTHER" id="PTHR47463">
    <property type="entry name" value="F-BOX PROTEIN SKIP16"/>
    <property type="match status" value="1"/>
</dbReference>
<evidence type="ECO:0000313" key="2">
    <source>
        <dbReference type="EMBL" id="GKV39230.1"/>
    </source>
</evidence>
<dbReference type="InterPro" id="IPR036047">
    <property type="entry name" value="F-box-like_dom_sf"/>
</dbReference>
<evidence type="ECO:0000259" key="1">
    <source>
        <dbReference type="Pfam" id="PF12937"/>
    </source>
</evidence>
<dbReference type="PANTHER" id="PTHR47463:SF2">
    <property type="entry name" value="F-BOX PROTEIN SKIP16"/>
    <property type="match status" value="1"/>
</dbReference>
<gene>
    <name evidence="2" type="ORF">SLEP1_g47036</name>
</gene>
<feature type="domain" description="F-box" evidence="1">
    <location>
        <begin position="11"/>
        <end position="48"/>
    </location>
</feature>
<accession>A0AAV5LP52</accession>
<reference evidence="2 3" key="1">
    <citation type="journal article" date="2021" name="Commun. Biol.">
        <title>The genome of Shorea leprosula (Dipterocarpaceae) highlights the ecological relevance of drought in aseasonal tropical rainforests.</title>
        <authorList>
            <person name="Ng K.K.S."/>
            <person name="Kobayashi M.J."/>
            <person name="Fawcett J.A."/>
            <person name="Hatakeyama M."/>
            <person name="Paape T."/>
            <person name="Ng C.H."/>
            <person name="Ang C.C."/>
            <person name="Tnah L.H."/>
            <person name="Lee C.T."/>
            <person name="Nishiyama T."/>
            <person name="Sese J."/>
            <person name="O'Brien M.J."/>
            <person name="Copetti D."/>
            <person name="Mohd Noor M.I."/>
            <person name="Ong R.C."/>
            <person name="Putra M."/>
            <person name="Sireger I.Z."/>
            <person name="Indrioko S."/>
            <person name="Kosugi Y."/>
            <person name="Izuno A."/>
            <person name="Isagi Y."/>
            <person name="Lee S.L."/>
            <person name="Shimizu K.K."/>
        </authorList>
    </citation>
    <scope>NUCLEOTIDE SEQUENCE [LARGE SCALE GENOMIC DNA]</scope>
    <source>
        <strain evidence="2">214</strain>
    </source>
</reference>
<dbReference type="Proteomes" id="UP001054252">
    <property type="component" value="Unassembled WGS sequence"/>
</dbReference>
<dbReference type="Pfam" id="PF12937">
    <property type="entry name" value="F-box-like"/>
    <property type="match status" value="1"/>
</dbReference>